<evidence type="ECO:0000313" key="1">
    <source>
        <dbReference type="EMBL" id="KRK36842.1"/>
    </source>
</evidence>
<gene>
    <name evidence="1" type="ORF">FD07_GL000426</name>
</gene>
<sequence length="127" mass="13754">MLKWGIIEIGGTPMPEIKVIGDILSGKFQPTLTGNTIVDAALIDRFCQSLITALALSPQSVHAEHHWDLVVNPAIIYVVDEHILDASDHQRSMANIIPVSHRALLRGEVGTTKRKLATILAAQSSAN</sequence>
<organism evidence="1 2">
    <name type="scientific">Levilactobacillus parabrevis ATCC 53295</name>
    <dbReference type="NCBI Taxonomy" id="1267003"/>
    <lineage>
        <taxon>Bacteria</taxon>
        <taxon>Bacillati</taxon>
        <taxon>Bacillota</taxon>
        <taxon>Bacilli</taxon>
        <taxon>Lactobacillales</taxon>
        <taxon>Lactobacillaceae</taxon>
        <taxon>Levilactobacillus</taxon>
    </lineage>
</organism>
<reference evidence="1 2" key="1">
    <citation type="journal article" date="2015" name="Genome Announc.">
        <title>Expanding the biotechnology potential of lactobacilli through comparative genomics of 213 strains and associated genera.</title>
        <authorList>
            <person name="Sun Z."/>
            <person name="Harris H.M."/>
            <person name="McCann A."/>
            <person name="Guo C."/>
            <person name="Argimon S."/>
            <person name="Zhang W."/>
            <person name="Yang X."/>
            <person name="Jeffery I.B."/>
            <person name="Cooney J.C."/>
            <person name="Kagawa T.F."/>
            <person name="Liu W."/>
            <person name="Song Y."/>
            <person name="Salvetti E."/>
            <person name="Wrobel A."/>
            <person name="Rasinkangas P."/>
            <person name="Parkhill J."/>
            <person name="Rea M.C."/>
            <person name="O'Sullivan O."/>
            <person name="Ritari J."/>
            <person name="Douillard F.P."/>
            <person name="Paul Ross R."/>
            <person name="Yang R."/>
            <person name="Briner A.E."/>
            <person name="Felis G.E."/>
            <person name="de Vos W.M."/>
            <person name="Barrangou R."/>
            <person name="Klaenhammer T.R."/>
            <person name="Caufield P.W."/>
            <person name="Cui Y."/>
            <person name="Zhang H."/>
            <person name="O'Toole P.W."/>
        </authorList>
    </citation>
    <scope>NUCLEOTIDE SEQUENCE [LARGE SCALE GENOMIC DNA]</scope>
    <source>
        <strain evidence="1 2">ATCC 53295</strain>
    </source>
</reference>
<dbReference type="PATRIC" id="fig|1267003.4.peg.461"/>
<dbReference type="Proteomes" id="UP000051176">
    <property type="component" value="Unassembled WGS sequence"/>
</dbReference>
<comment type="caution">
    <text evidence="1">The sequence shown here is derived from an EMBL/GenBank/DDBJ whole genome shotgun (WGS) entry which is preliminary data.</text>
</comment>
<evidence type="ECO:0000313" key="2">
    <source>
        <dbReference type="Proteomes" id="UP000051176"/>
    </source>
</evidence>
<accession>A0A0R1H0W9</accession>
<keyword evidence="2" id="KW-1185">Reference proteome</keyword>
<protein>
    <submittedName>
        <fullName evidence="1">Uncharacterized protein</fullName>
    </submittedName>
</protein>
<dbReference type="EMBL" id="AZCZ01000015">
    <property type="protein sequence ID" value="KRK36842.1"/>
    <property type="molecule type" value="Genomic_DNA"/>
</dbReference>
<dbReference type="eggNOG" id="ENOG5030A3R">
    <property type="taxonomic scope" value="Bacteria"/>
</dbReference>
<proteinExistence type="predicted"/>
<name>A0A0R1H0W9_9LACO</name>
<dbReference type="AlphaFoldDB" id="A0A0R1H0W9"/>